<dbReference type="AlphaFoldDB" id="A0A017SSQ7"/>
<proteinExistence type="inferred from homology"/>
<dbReference type="STRING" id="1192034.CAP_1639"/>
<dbReference type="FunFam" id="3.40.50.720:FF:000594">
    <property type="entry name" value="Short-chain oxidoreductase"/>
    <property type="match status" value="1"/>
</dbReference>
<dbReference type="EMBL" id="ASRX01000146">
    <property type="protein sequence ID" value="EYF00013.1"/>
    <property type="molecule type" value="Genomic_DNA"/>
</dbReference>
<dbReference type="GO" id="GO:0016491">
    <property type="term" value="F:oxidoreductase activity"/>
    <property type="evidence" value="ECO:0007669"/>
    <property type="project" value="UniProtKB-KW"/>
</dbReference>
<accession>A0A017SSQ7</accession>
<evidence type="ECO:0000256" key="3">
    <source>
        <dbReference type="ARBA" id="ARBA00071493"/>
    </source>
</evidence>
<dbReference type="PANTHER" id="PTHR24320:SF272">
    <property type="entry name" value="NAD(P)-BINDING ROSSMANN-FOLD SUPERFAMILY PROTEIN"/>
    <property type="match status" value="1"/>
</dbReference>
<dbReference type="PRINTS" id="PR00081">
    <property type="entry name" value="GDHRDH"/>
</dbReference>
<dbReference type="Proteomes" id="UP000019678">
    <property type="component" value="Unassembled WGS sequence"/>
</dbReference>
<evidence type="ECO:0000256" key="1">
    <source>
        <dbReference type="ARBA" id="ARBA00006484"/>
    </source>
</evidence>
<comment type="similarity">
    <text evidence="1">Belongs to the short-chain dehydrogenases/reductases (SDR) family.</text>
</comment>
<dbReference type="InterPro" id="IPR002347">
    <property type="entry name" value="SDR_fam"/>
</dbReference>
<dbReference type="Gene3D" id="3.40.50.720">
    <property type="entry name" value="NAD(P)-binding Rossmann-like Domain"/>
    <property type="match status" value="1"/>
</dbReference>
<protein>
    <recommendedName>
        <fullName evidence="3">Probable oxidoreductase</fullName>
    </recommendedName>
</protein>
<keyword evidence="2" id="KW-0560">Oxidoreductase</keyword>
<evidence type="ECO:0000313" key="4">
    <source>
        <dbReference type="EMBL" id="EYF00013.1"/>
    </source>
</evidence>
<gene>
    <name evidence="4" type="ORF">CAP_1639</name>
</gene>
<dbReference type="NCBIfam" id="NF004845">
    <property type="entry name" value="PRK06196.1"/>
    <property type="match status" value="1"/>
</dbReference>
<organism evidence="4 5">
    <name type="scientific">Chondromyces apiculatus DSM 436</name>
    <dbReference type="NCBI Taxonomy" id="1192034"/>
    <lineage>
        <taxon>Bacteria</taxon>
        <taxon>Pseudomonadati</taxon>
        <taxon>Myxococcota</taxon>
        <taxon>Polyangia</taxon>
        <taxon>Polyangiales</taxon>
        <taxon>Polyangiaceae</taxon>
        <taxon>Chondromyces</taxon>
    </lineage>
</organism>
<dbReference type="SUPFAM" id="SSF51735">
    <property type="entry name" value="NAD(P)-binding Rossmann-fold domains"/>
    <property type="match status" value="1"/>
</dbReference>
<reference evidence="4 5" key="1">
    <citation type="submission" date="2013-05" db="EMBL/GenBank/DDBJ databases">
        <title>Genome assembly of Chondromyces apiculatus DSM 436.</title>
        <authorList>
            <person name="Sharma G."/>
            <person name="Khatri I."/>
            <person name="Kaur C."/>
            <person name="Mayilraj S."/>
            <person name="Subramanian S."/>
        </authorList>
    </citation>
    <scope>NUCLEOTIDE SEQUENCE [LARGE SCALE GENOMIC DNA]</scope>
    <source>
        <strain evidence="4 5">DSM 436</strain>
    </source>
</reference>
<comment type="caution">
    <text evidence="4">The sequence shown here is derived from an EMBL/GenBank/DDBJ whole genome shotgun (WGS) entry which is preliminary data.</text>
</comment>
<dbReference type="Pfam" id="PF00106">
    <property type="entry name" value="adh_short"/>
    <property type="match status" value="1"/>
</dbReference>
<name>A0A017SSQ7_9BACT</name>
<evidence type="ECO:0000256" key="2">
    <source>
        <dbReference type="ARBA" id="ARBA00023002"/>
    </source>
</evidence>
<evidence type="ECO:0000313" key="5">
    <source>
        <dbReference type="Proteomes" id="UP000019678"/>
    </source>
</evidence>
<dbReference type="InterPro" id="IPR036291">
    <property type="entry name" value="NAD(P)-bd_dom_sf"/>
</dbReference>
<sequence length="318" mass="33849">MWGMTTEQKSIGSGYGAETTAREVIGETRLDGAIAVVTGGYAGVGLETTRALSAAGATVIVPARTLDKARAGLAGLERVEIESLDLFEPASVDAFAARFLASGRPIHMLVNNAGIMATPLVRDARGFESQFATNHLGHFQLTARLWPALQKAQGARVVSLSSRGHRRASVDLEDAHFERRAYDKWVAYGQSKTANVLFALALDARGEEQGVRAFSVHPGAILTDLVRSLPEEELKATVAAVTPGGVKNVEQGAATSVWCAVSKQLDGMGGVYCEDVDIAEAVAADFQGPGGVRPWAVDRELAERLWEKSEGWTGVRFG</sequence>
<keyword evidence="5" id="KW-1185">Reference proteome</keyword>
<dbReference type="eggNOG" id="COG1028">
    <property type="taxonomic scope" value="Bacteria"/>
</dbReference>
<dbReference type="PANTHER" id="PTHR24320">
    <property type="entry name" value="RETINOL DEHYDROGENASE"/>
    <property type="match status" value="1"/>
</dbReference>